<dbReference type="SUPFAM" id="SSF52540">
    <property type="entry name" value="P-loop containing nucleoside triphosphate hydrolases"/>
    <property type="match status" value="1"/>
</dbReference>
<evidence type="ECO:0000313" key="3">
    <source>
        <dbReference type="Proteomes" id="UP001615550"/>
    </source>
</evidence>
<name>A0ABW8D557_9GAMM</name>
<gene>
    <name evidence="2" type="ORF">ACD661_04490</name>
</gene>
<keyword evidence="3" id="KW-1185">Reference proteome</keyword>
<dbReference type="RefSeq" id="WP_400186638.1">
    <property type="nucleotide sequence ID" value="NZ_JBGORX010000001.1"/>
</dbReference>
<protein>
    <submittedName>
        <fullName evidence="2">Uncharacterized protein</fullName>
    </submittedName>
</protein>
<dbReference type="EMBL" id="JBGORX010000001">
    <property type="protein sequence ID" value="MFJ1267819.1"/>
    <property type="molecule type" value="Genomic_DNA"/>
</dbReference>
<sequence>MPQVQILFHAKRINKDTLLNTKYQETLNQIISGAHSHIEWLASAHYAGQRIGSARIDRVQHGQRLIFTYLPNAQGQRCLFILGETPHNYNQVERWLKTTGITSVGSLMVQAEVVDIRFIDFIEEHPVLTPQEGPHLAFLDDAQQQALSPSVSPLMFLGPAGAGKTLILETFMSNHLDAIEADPEQASSSTDTNACLFVSQSELLLDSLRKECEVPEVTFSTWERMLAAHFQGQKKITHNEFKLWLQKQAPDEDAEQVHFELSLIVAYGEAAYLALQGARQTYYSGNEAKQKQCIVILKAWQKHTHTTNAYDPMTSLPPPAAVKSKTYCDEGQNFPPSALAYFMGQAQAHHFYISFDPEQSLTSPFTYAFIKQQLNNKGYTKIERLLDQTWRNSPEVVEVINAILKRKHDWDNNTQKRPYSAIRSAQAPGGLVSWVTNASFSELKKQAQDASTVVIAELPEDPEKLQRERQEIIEHMGTRQILSASTVIGMTFKTVILWKPISLNATIRELFAQKSINGLTLKQWIALNAIQIALGRAQGNIFIYEPNEHFRLKGELCFGELPTDATLKKNLIDDKKNQIQAWEKKVDDYLTEGATQLAIDLMQHQLLFTEAQIKQKLNPVNELSPQPHESKPKAKKNQSSKTKKSAPAPSVPQPSQLKVSSKTPTPAKKTAAPVALTPKIPPSLSQLEIIAIVKSLNAAFAEEATEEAKLNVKSNLEKLLRHPQAMRYLFYSSNTSNNCLAIRLLSSNEHQQMLFDYLRDNKTLSSLINSPNPDKQPPLLDFLAQTGVGIQFFKDSLNQTLRLNGADCSLFYSWTASESKIDFLYEWLQINPQLSKGISGKMLCLVRPESGVMYANASPLYWLSSSGIGQNILYLLLGKNPQLATEITKKALCLPRTGANTPPLYWLSCTPTGRIILDILQSKNKELAKVISEAKLLNAGTTEDKTLNELITSRSELNSQSQLTAIIHMSAPTTKLFPGASELHIPLPWNYVSAPEKQQKVTLLDSHRPEQESLIIKPNNAIHYFCATTFKLPITPLPPSFLQATGYIVNKAKQPAEIILYFKYPEGTNHTKPPVSLRTLLLDPQYKPTMTQLVDFMTKISVEMDWLSSDLTFYPSLDTIFITNPEQIGTERAFKFQLCPSALLLNVELKPGLERYQIHRHMLAILFLHLATQTTDLNEPMPVEKINAAQQKYPAFIAAFIELWESTCKLEVTPEGRMRSMQQLSPTISALHKIRITENQTWSTAEFFALLSGTASNHAEILSSVSAPALLNLYQNSNAEDKLLMTRHLAQSVELLMPRDKSDLTVPSSISKSERWMSRMNLISALLQELAQQDNLDSLHQTQQRLLAAGIGNQLGGNLSSHNGSFALAVLVPAIKVSTWMSFQFATIKVRLIFERNVKKMAQMLFDATVSKENSAYITTTECEQYILMMLIMSDFGKWITPSLNSLPNPDDIDTKLLTIWNNIDLQLLLDFGLPCSHELLSPMTTQLIEKKLGQHVTRLIQKSTHAPLSDNEQQQLCTSLSYMKSFAWCAHEQVTNASFQSLSTSHFIALAFSKPQQTVFYEQKSLPPINPIAPSMQQLVDAAQASINQPLAVSSRQQRKLALSPLHLIGCNSAHNPIASHHFIPDAAASGAPKDIEQFIFSLPANGLIQYHHNAETGNVTKTSFHSLRAHELKKLKQKFIPTTLSTAQRICRVQDKKTGTQGMFEVGVVDAGESNSLLIGLTSNKTLNGENTIPGATATSIALDAATGNIRFLAEDGKQIEYPYTKPIHSGSKVFFGITGKEVYCIVDNTFYPPIRGFELPVDADIHPLIRIGCPDVKLSSRVMGAVWTMARNADGSLLHAPSNPVAHSLYLAELRTQVCPHYHAKKQGTGIDRFTELLSTPQLIAKQELNIQLDLLMTLLAGHECLAEHCVAPPIIRKLISDINCPVTASPERVLELTNLLGLTELESAIKQRFSERSSVVPLSLFTPDKPPVHSNELNIDKTNQHLRLS</sequence>
<feature type="compositionally biased region" description="Low complexity" evidence="1">
    <location>
        <begin position="645"/>
        <end position="674"/>
    </location>
</feature>
<feature type="region of interest" description="Disordered" evidence="1">
    <location>
        <begin position="621"/>
        <end position="674"/>
    </location>
</feature>
<evidence type="ECO:0000313" key="2">
    <source>
        <dbReference type="EMBL" id="MFJ1267819.1"/>
    </source>
</evidence>
<accession>A0ABW8D557</accession>
<dbReference type="InterPro" id="IPR027417">
    <property type="entry name" value="P-loop_NTPase"/>
</dbReference>
<reference evidence="2 3" key="1">
    <citation type="submission" date="2024-08" db="EMBL/GenBank/DDBJ databases">
        <title>Draft Genome Sequence of Legionella lytica strain DSB2004, Isolated From a Fire Sprinkler System.</title>
        <authorList>
            <person name="Everhart A.D."/>
            <person name="Kidane D.T."/>
            <person name="Farone A.L."/>
            <person name="Farone M.B."/>
        </authorList>
    </citation>
    <scope>NUCLEOTIDE SEQUENCE [LARGE SCALE GENOMIC DNA]</scope>
    <source>
        <strain evidence="2 3">DSB2004</strain>
    </source>
</reference>
<proteinExistence type="predicted"/>
<comment type="caution">
    <text evidence="2">The sequence shown here is derived from an EMBL/GenBank/DDBJ whole genome shotgun (WGS) entry which is preliminary data.</text>
</comment>
<organism evidence="2 3">
    <name type="scientific">Legionella lytica</name>
    <dbReference type="NCBI Taxonomy" id="96232"/>
    <lineage>
        <taxon>Bacteria</taxon>
        <taxon>Pseudomonadati</taxon>
        <taxon>Pseudomonadota</taxon>
        <taxon>Gammaproteobacteria</taxon>
        <taxon>Legionellales</taxon>
        <taxon>Legionellaceae</taxon>
        <taxon>Legionella</taxon>
    </lineage>
</organism>
<evidence type="ECO:0000256" key="1">
    <source>
        <dbReference type="SAM" id="MobiDB-lite"/>
    </source>
</evidence>
<dbReference type="Proteomes" id="UP001615550">
    <property type="component" value="Unassembled WGS sequence"/>
</dbReference>
<feature type="compositionally biased region" description="Basic residues" evidence="1">
    <location>
        <begin position="633"/>
        <end position="644"/>
    </location>
</feature>